<protein>
    <submittedName>
        <fullName evidence="2">Uncharacterized protein</fullName>
    </submittedName>
</protein>
<dbReference type="AlphaFoldDB" id="A0A2T7PJN6"/>
<reference evidence="2 3" key="1">
    <citation type="submission" date="2018-04" db="EMBL/GenBank/DDBJ databases">
        <title>The genome of golden apple snail Pomacea canaliculata provides insight into stress tolerance and invasive adaptation.</title>
        <authorList>
            <person name="Liu C."/>
            <person name="Liu B."/>
            <person name="Ren Y."/>
            <person name="Zhang Y."/>
            <person name="Wang H."/>
            <person name="Li S."/>
            <person name="Jiang F."/>
            <person name="Yin L."/>
            <person name="Zhang G."/>
            <person name="Qian W."/>
            <person name="Fan W."/>
        </authorList>
    </citation>
    <scope>NUCLEOTIDE SEQUENCE [LARGE SCALE GENOMIC DNA]</scope>
    <source>
        <strain evidence="2">SZHN2017</strain>
        <tissue evidence="2">Muscle</tissue>
    </source>
</reference>
<dbReference type="EMBL" id="PZQS01000003">
    <property type="protein sequence ID" value="PVD33646.1"/>
    <property type="molecule type" value="Genomic_DNA"/>
</dbReference>
<feature type="region of interest" description="Disordered" evidence="1">
    <location>
        <begin position="1"/>
        <end position="25"/>
    </location>
</feature>
<evidence type="ECO:0000313" key="3">
    <source>
        <dbReference type="Proteomes" id="UP000245119"/>
    </source>
</evidence>
<evidence type="ECO:0000256" key="1">
    <source>
        <dbReference type="SAM" id="MobiDB-lite"/>
    </source>
</evidence>
<feature type="compositionally biased region" description="Basic and acidic residues" evidence="1">
    <location>
        <begin position="1"/>
        <end position="19"/>
    </location>
</feature>
<dbReference type="Proteomes" id="UP000245119">
    <property type="component" value="Linkage Group LG3"/>
</dbReference>
<sequence>MPEKNNTLARDKLVHEHPRPSGPYLGRLYQVSAEEEENKEEFTTFRAQSEIRAVGRHRPTPGASYSQPTNDLCAPSSPVSFPVLFLSRVSCLPILHKANRPDTRKTTLPYPRQLSQDKFLHIDSVCLLSRLVSTLVQHPARKANSDAFTAGDFRCISENEPR</sequence>
<comment type="caution">
    <text evidence="2">The sequence shown here is derived from an EMBL/GenBank/DDBJ whole genome shotgun (WGS) entry which is preliminary data.</text>
</comment>
<evidence type="ECO:0000313" key="2">
    <source>
        <dbReference type="EMBL" id="PVD33646.1"/>
    </source>
</evidence>
<keyword evidence="3" id="KW-1185">Reference proteome</keyword>
<organism evidence="2 3">
    <name type="scientific">Pomacea canaliculata</name>
    <name type="common">Golden apple snail</name>
    <dbReference type="NCBI Taxonomy" id="400727"/>
    <lineage>
        <taxon>Eukaryota</taxon>
        <taxon>Metazoa</taxon>
        <taxon>Spiralia</taxon>
        <taxon>Lophotrochozoa</taxon>
        <taxon>Mollusca</taxon>
        <taxon>Gastropoda</taxon>
        <taxon>Caenogastropoda</taxon>
        <taxon>Architaenioglossa</taxon>
        <taxon>Ampullarioidea</taxon>
        <taxon>Ampullariidae</taxon>
        <taxon>Pomacea</taxon>
    </lineage>
</organism>
<gene>
    <name evidence="2" type="ORF">C0Q70_04904</name>
</gene>
<name>A0A2T7PJN6_POMCA</name>
<accession>A0A2T7PJN6</accession>
<proteinExistence type="predicted"/>